<dbReference type="InterPro" id="IPR006221">
    <property type="entry name" value="TrpG/PapA_dom"/>
</dbReference>
<gene>
    <name evidence="3" type="ORF">LS81_001010</name>
</gene>
<dbReference type="NCBIfam" id="TIGR00566">
    <property type="entry name" value="trpG_papA"/>
    <property type="match status" value="1"/>
</dbReference>
<dbReference type="InterPro" id="IPR029062">
    <property type="entry name" value="Class_I_gatase-like"/>
</dbReference>
<evidence type="ECO:0000313" key="3">
    <source>
        <dbReference type="EMBL" id="TLD84620.1"/>
    </source>
</evidence>
<reference evidence="3 4" key="1">
    <citation type="journal article" date="2014" name="Genome Announc.">
        <title>Draft genome sequences of eight enterohepatic helicobacter species isolated from both laboratory and wild rodents.</title>
        <authorList>
            <person name="Sheh A."/>
            <person name="Shen Z."/>
            <person name="Fox J.G."/>
        </authorList>
    </citation>
    <scope>NUCLEOTIDE SEQUENCE [LARGE SCALE GENOMIC DNA]</scope>
    <source>
        <strain evidence="3 4">ATCC 700114</strain>
    </source>
</reference>
<dbReference type="CDD" id="cd01743">
    <property type="entry name" value="GATase1_Anthranilate_Synthase"/>
    <property type="match status" value="1"/>
</dbReference>
<evidence type="ECO:0000256" key="1">
    <source>
        <dbReference type="ARBA" id="ARBA00022962"/>
    </source>
</evidence>
<dbReference type="SUPFAM" id="SSF52317">
    <property type="entry name" value="Class I glutamine amidotransferase-like"/>
    <property type="match status" value="1"/>
</dbReference>
<sequence>MRVVLIDNFDSFTHNVVYLLREIGIEVIVLRNDCTLQTLQNIDFHSLVIAPGPSHPLQSGICLDAIKYFAPFRKILGICLGHQCIAHVFDGEVTPMQTPQHGKTSHVTFNDHPLFHGIRAPLRVGRYHSLHVSKLGKCEALAWSEDGVIMALQAKGYQTYGIQFHPESILQEQGKKLLKNFFDLC</sequence>
<dbReference type="GO" id="GO:0004049">
    <property type="term" value="F:anthranilate synthase activity"/>
    <property type="evidence" value="ECO:0007669"/>
    <property type="project" value="TreeGrafter"/>
</dbReference>
<dbReference type="GO" id="GO:0000162">
    <property type="term" value="P:L-tryptophan biosynthetic process"/>
    <property type="evidence" value="ECO:0007669"/>
    <property type="project" value="TreeGrafter"/>
</dbReference>
<dbReference type="FunFam" id="3.40.50.880:FF:000003">
    <property type="entry name" value="Anthranilate synthase component II"/>
    <property type="match status" value="1"/>
</dbReference>
<dbReference type="PROSITE" id="PS51273">
    <property type="entry name" value="GATASE_TYPE_1"/>
    <property type="match status" value="1"/>
</dbReference>
<feature type="domain" description="Glutamine amidotransferase" evidence="2">
    <location>
        <begin position="4"/>
        <end position="182"/>
    </location>
</feature>
<accession>A0A099VA63</accession>
<organism evidence="3 4">
    <name type="scientific">Helicobacter trogontum</name>
    <dbReference type="NCBI Taxonomy" id="50960"/>
    <lineage>
        <taxon>Bacteria</taxon>
        <taxon>Pseudomonadati</taxon>
        <taxon>Campylobacterota</taxon>
        <taxon>Epsilonproteobacteria</taxon>
        <taxon>Campylobacterales</taxon>
        <taxon>Helicobacteraceae</taxon>
        <taxon>Helicobacter</taxon>
    </lineage>
</organism>
<dbReference type="PANTHER" id="PTHR43418">
    <property type="entry name" value="MULTIFUNCTIONAL TRYPTOPHAN BIOSYNTHESIS PROTEIN-RELATED"/>
    <property type="match status" value="1"/>
</dbReference>
<dbReference type="Proteomes" id="UP000029878">
    <property type="component" value="Unassembled WGS sequence"/>
</dbReference>
<evidence type="ECO:0000313" key="4">
    <source>
        <dbReference type="Proteomes" id="UP000029878"/>
    </source>
</evidence>
<comment type="caution">
    <text evidence="3">The sequence shown here is derived from an EMBL/GenBank/DDBJ whole genome shotgun (WGS) entry which is preliminary data.</text>
</comment>
<dbReference type="GO" id="GO:0005829">
    <property type="term" value="C:cytosol"/>
    <property type="evidence" value="ECO:0007669"/>
    <property type="project" value="TreeGrafter"/>
</dbReference>
<dbReference type="RefSeq" id="WP_034345111.1">
    <property type="nucleotide sequence ID" value="NZ_FZNG01000035.1"/>
</dbReference>
<dbReference type="EMBL" id="JRPL02000002">
    <property type="protein sequence ID" value="TLD84620.1"/>
    <property type="molecule type" value="Genomic_DNA"/>
</dbReference>
<dbReference type="AlphaFoldDB" id="A0A099VA63"/>
<dbReference type="OrthoDB" id="9786812at2"/>
<evidence type="ECO:0000259" key="2">
    <source>
        <dbReference type="Pfam" id="PF00117"/>
    </source>
</evidence>
<dbReference type="PANTHER" id="PTHR43418:SF4">
    <property type="entry name" value="MULTIFUNCTIONAL TRYPTOPHAN BIOSYNTHESIS PROTEIN"/>
    <property type="match status" value="1"/>
</dbReference>
<name>A0A099VA63_9HELI</name>
<dbReference type="PRINTS" id="PR00096">
    <property type="entry name" value="GATASE"/>
</dbReference>
<dbReference type="Gene3D" id="3.40.50.880">
    <property type="match status" value="1"/>
</dbReference>
<dbReference type="InterPro" id="IPR017926">
    <property type="entry name" value="GATASE"/>
</dbReference>
<dbReference type="InterPro" id="IPR050472">
    <property type="entry name" value="Anth_synth/Amidotransfase"/>
</dbReference>
<keyword evidence="1" id="KW-0315">Glutamine amidotransferase</keyword>
<protein>
    <submittedName>
        <fullName evidence="3">Aminodeoxychorismate/anthranilate synthase component II</fullName>
    </submittedName>
</protein>
<proteinExistence type="predicted"/>
<dbReference type="PRINTS" id="PR00097">
    <property type="entry name" value="ANTSNTHASEII"/>
</dbReference>
<dbReference type="Pfam" id="PF00117">
    <property type="entry name" value="GATase"/>
    <property type="match status" value="1"/>
</dbReference>